<reference evidence="2" key="1">
    <citation type="journal article" date="2019" name="Int. J. Syst. Evol. Microbiol.">
        <title>The Global Catalogue of Microorganisms (GCM) 10K type strain sequencing project: providing services to taxonomists for standard genome sequencing and annotation.</title>
        <authorList>
            <consortium name="The Broad Institute Genomics Platform"/>
            <consortium name="The Broad Institute Genome Sequencing Center for Infectious Disease"/>
            <person name="Wu L."/>
            <person name="Ma J."/>
        </authorList>
    </citation>
    <scope>NUCLEOTIDE SEQUENCE [LARGE SCALE GENOMIC DNA]</scope>
    <source>
        <strain evidence="2">NBRC 103627</strain>
    </source>
</reference>
<dbReference type="EMBL" id="JBHSFY010000004">
    <property type="protein sequence ID" value="MFC4477172.1"/>
    <property type="molecule type" value="Genomic_DNA"/>
</dbReference>
<dbReference type="Proteomes" id="UP001596003">
    <property type="component" value="Unassembled WGS sequence"/>
</dbReference>
<name>A0ABV8ZED1_9FLAO</name>
<protein>
    <submittedName>
        <fullName evidence="1">Uncharacterized protein</fullName>
    </submittedName>
</protein>
<keyword evidence="2" id="KW-1185">Reference proteome</keyword>
<dbReference type="RefSeq" id="WP_379796970.1">
    <property type="nucleotide sequence ID" value="NZ_JBHSFY010000004.1"/>
</dbReference>
<evidence type="ECO:0000313" key="1">
    <source>
        <dbReference type="EMBL" id="MFC4477172.1"/>
    </source>
</evidence>
<sequence>MSKKENQYSELPPKTPRTKIFWLNDKTINLKIDPTLSYSKNIKCDSVIGINYIGFSGEHFFNPINEKGKYINTISQTKKLNQNQILRLNSIIGNKKTYKNPNIASCYEPRLAFIYFKNNTVICQTQVCLSCYQLQSTANFVEGVSGNFNNQAQKKLTQLHDELGFKEN</sequence>
<comment type="caution">
    <text evidence="1">The sequence shown here is derived from an EMBL/GenBank/DDBJ whole genome shotgun (WGS) entry which is preliminary data.</text>
</comment>
<gene>
    <name evidence="1" type="ORF">ACFO3N_08860</name>
</gene>
<organism evidence="1 2">
    <name type="scientific">Flavobacterium chungangensis</name>
    <dbReference type="NCBI Taxonomy" id="2708132"/>
    <lineage>
        <taxon>Bacteria</taxon>
        <taxon>Pseudomonadati</taxon>
        <taxon>Bacteroidota</taxon>
        <taxon>Flavobacteriia</taxon>
        <taxon>Flavobacteriales</taxon>
        <taxon>Flavobacteriaceae</taxon>
        <taxon>Flavobacterium</taxon>
    </lineage>
</organism>
<accession>A0ABV8ZED1</accession>
<proteinExistence type="predicted"/>
<evidence type="ECO:0000313" key="2">
    <source>
        <dbReference type="Proteomes" id="UP001596003"/>
    </source>
</evidence>